<dbReference type="PRINTS" id="PR00039">
    <property type="entry name" value="HTHLYSR"/>
</dbReference>
<reference evidence="6" key="1">
    <citation type="submission" date="2021-05" db="EMBL/GenBank/DDBJ databases">
        <title>Novel Bacillus species.</title>
        <authorList>
            <person name="Liu G."/>
        </authorList>
    </citation>
    <scope>NUCLEOTIDE SEQUENCE</scope>
    <source>
        <strain evidence="6">FJAT-49825</strain>
    </source>
</reference>
<dbReference type="InterPro" id="IPR036388">
    <property type="entry name" value="WH-like_DNA-bd_sf"/>
</dbReference>
<evidence type="ECO:0000259" key="5">
    <source>
        <dbReference type="PROSITE" id="PS50931"/>
    </source>
</evidence>
<dbReference type="SUPFAM" id="SSF53850">
    <property type="entry name" value="Periplasmic binding protein-like II"/>
    <property type="match status" value="1"/>
</dbReference>
<evidence type="ECO:0000256" key="3">
    <source>
        <dbReference type="ARBA" id="ARBA00023125"/>
    </source>
</evidence>
<dbReference type="FunFam" id="1.10.10.10:FF:000001">
    <property type="entry name" value="LysR family transcriptional regulator"/>
    <property type="match status" value="1"/>
</dbReference>
<dbReference type="Pfam" id="PF03466">
    <property type="entry name" value="LysR_substrate"/>
    <property type="match status" value="1"/>
</dbReference>
<dbReference type="Pfam" id="PF00126">
    <property type="entry name" value="HTH_1"/>
    <property type="match status" value="1"/>
</dbReference>
<dbReference type="Proteomes" id="UP000679749">
    <property type="component" value="Unassembled WGS sequence"/>
</dbReference>
<comment type="caution">
    <text evidence="6">The sequence shown here is derived from an EMBL/GenBank/DDBJ whole genome shotgun (WGS) entry which is preliminary data.</text>
</comment>
<organism evidence="6 7">
    <name type="scientific">Neobacillus rhizophilus</name>
    <dbReference type="NCBI Taxonomy" id="2833579"/>
    <lineage>
        <taxon>Bacteria</taxon>
        <taxon>Bacillati</taxon>
        <taxon>Bacillota</taxon>
        <taxon>Bacilli</taxon>
        <taxon>Bacillales</taxon>
        <taxon>Bacillaceae</taxon>
        <taxon>Neobacillus</taxon>
    </lineage>
</organism>
<dbReference type="PANTHER" id="PTHR30419:SF8">
    <property type="entry name" value="NITROGEN ASSIMILATION TRANSCRIPTIONAL ACTIVATOR-RELATED"/>
    <property type="match status" value="1"/>
</dbReference>
<name>A0A942UCA6_9BACI</name>
<dbReference type="EMBL" id="JAGYPF010000004">
    <property type="protein sequence ID" value="MBS4214689.1"/>
    <property type="molecule type" value="Genomic_DNA"/>
</dbReference>
<dbReference type="PROSITE" id="PS50931">
    <property type="entry name" value="HTH_LYSR"/>
    <property type="match status" value="1"/>
</dbReference>
<evidence type="ECO:0000313" key="7">
    <source>
        <dbReference type="Proteomes" id="UP000679749"/>
    </source>
</evidence>
<dbReference type="PANTHER" id="PTHR30419">
    <property type="entry name" value="HTH-TYPE TRANSCRIPTIONAL REGULATOR YBHD"/>
    <property type="match status" value="1"/>
</dbReference>
<proteinExistence type="inferred from homology"/>
<dbReference type="InterPro" id="IPR050950">
    <property type="entry name" value="HTH-type_LysR_regulators"/>
</dbReference>
<dbReference type="GO" id="GO:0005829">
    <property type="term" value="C:cytosol"/>
    <property type="evidence" value="ECO:0007669"/>
    <property type="project" value="TreeGrafter"/>
</dbReference>
<dbReference type="RefSeq" id="WP_213119210.1">
    <property type="nucleotide sequence ID" value="NZ_JAGYPF010000004.1"/>
</dbReference>
<comment type="similarity">
    <text evidence="1">Belongs to the LysR transcriptional regulatory family.</text>
</comment>
<dbReference type="CDD" id="cd05466">
    <property type="entry name" value="PBP2_LTTR_substrate"/>
    <property type="match status" value="1"/>
</dbReference>
<sequence>MEIRHMRYFVSVVRNKNITRAAEELHIAQPSLSAQIKTLEQMVGCKLLERNSREISLTEAGRVLYKHACQILLQVENVYKELEEVKEVESGEIKIGIFPSATYWLPHVITELKDHYPNLNLNVLEAGAENIEKSLLNYEIHLGITSKFFHSDKLKFIPIYNEEMLLITHANHSFKNLQQVNLSELSNETFIQYKPGYQLRDIIIKSFQDAGIEPRVLCECRRLETVRSMVLSNLGVAIVPESFLEFANHRDFNITNIINPTPLRTLYVAFHKDRYFQPIIHDLKDIIIQYFENQNQAILI</sequence>
<evidence type="ECO:0000313" key="6">
    <source>
        <dbReference type="EMBL" id="MBS4214689.1"/>
    </source>
</evidence>
<evidence type="ECO:0000256" key="2">
    <source>
        <dbReference type="ARBA" id="ARBA00023015"/>
    </source>
</evidence>
<protein>
    <submittedName>
        <fullName evidence="6">LysR family transcriptional regulator</fullName>
    </submittedName>
</protein>
<keyword evidence="7" id="KW-1185">Reference proteome</keyword>
<dbReference type="InterPro" id="IPR000847">
    <property type="entry name" value="LysR_HTH_N"/>
</dbReference>
<dbReference type="AlphaFoldDB" id="A0A942UCA6"/>
<dbReference type="GO" id="GO:0003677">
    <property type="term" value="F:DNA binding"/>
    <property type="evidence" value="ECO:0007669"/>
    <property type="project" value="UniProtKB-KW"/>
</dbReference>
<dbReference type="Gene3D" id="3.40.190.290">
    <property type="match status" value="1"/>
</dbReference>
<feature type="domain" description="HTH lysR-type" evidence="5">
    <location>
        <begin position="1"/>
        <end position="58"/>
    </location>
</feature>
<dbReference type="GO" id="GO:0003700">
    <property type="term" value="F:DNA-binding transcription factor activity"/>
    <property type="evidence" value="ECO:0007669"/>
    <property type="project" value="InterPro"/>
</dbReference>
<dbReference type="InterPro" id="IPR005119">
    <property type="entry name" value="LysR_subst-bd"/>
</dbReference>
<gene>
    <name evidence="6" type="ORF">KHA99_19770</name>
</gene>
<keyword evidence="3" id="KW-0238">DNA-binding</keyword>
<dbReference type="Gene3D" id="1.10.10.10">
    <property type="entry name" value="Winged helix-like DNA-binding domain superfamily/Winged helix DNA-binding domain"/>
    <property type="match status" value="1"/>
</dbReference>
<accession>A0A942UCA6</accession>
<keyword evidence="2" id="KW-0805">Transcription regulation</keyword>
<dbReference type="SUPFAM" id="SSF46785">
    <property type="entry name" value="Winged helix' DNA-binding domain"/>
    <property type="match status" value="1"/>
</dbReference>
<dbReference type="InterPro" id="IPR036390">
    <property type="entry name" value="WH_DNA-bd_sf"/>
</dbReference>
<evidence type="ECO:0000256" key="1">
    <source>
        <dbReference type="ARBA" id="ARBA00009437"/>
    </source>
</evidence>
<evidence type="ECO:0000256" key="4">
    <source>
        <dbReference type="ARBA" id="ARBA00023163"/>
    </source>
</evidence>
<keyword evidence="4" id="KW-0804">Transcription</keyword>